<comment type="caution">
    <text evidence="1">The sequence shown here is derived from an EMBL/GenBank/DDBJ whole genome shotgun (WGS) entry which is preliminary data.</text>
</comment>
<dbReference type="Proteomes" id="UP000237105">
    <property type="component" value="Unassembled WGS sequence"/>
</dbReference>
<gene>
    <name evidence="1" type="ORF">PanWU01x14_295200</name>
</gene>
<keyword evidence="2" id="KW-1185">Reference proteome</keyword>
<dbReference type="EMBL" id="JXTB01000433">
    <property type="protein sequence ID" value="PON40727.1"/>
    <property type="molecule type" value="Genomic_DNA"/>
</dbReference>
<sequence length="101" mass="11007">MLQVQSTHKPNNNSPRRQIHPTRMDINLLGRWLAAPLLGFVSTPLDRGPHQTVIALAATVVSATFSLPAGFFRTVWIFPPYIAAIVAARLSQPPTIHATSA</sequence>
<organism evidence="1 2">
    <name type="scientific">Parasponia andersonii</name>
    <name type="common">Sponia andersonii</name>
    <dbReference type="NCBI Taxonomy" id="3476"/>
    <lineage>
        <taxon>Eukaryota</taxon>
        <taxon>Viridiplantae</taxon>
        <taxon>Streptophyta</taxon>
        <taxon>Embryophyta</taxon>
        <taxon>Tracheophyta</taxon>
        <taxon>Spermatophyta</taxon>
        <taxon>Magnoliopsida</taxon>
        <taxon>eudicotyledons</taxon>
        <taxon>Gunneridae</taxon>
        <taxon>Pentapetalae</taxon>
        <taxon>rosids</taxon>
        <taxon>fabids</taxon>
        <taxon>Rosales</taxon>
        <taxon>Cannabaceae</taxon>
        <taxon>Parasponia</taxon>
    </lineage>
</organism>
<evidence type="ECO:0000313" key="2">
    <source>
        <dbReference type="Proteomes" id="UP000237105"/>
    </source>
</evidence>
<protein>
    <submittedName>
        <fullName evidence="1">Uncharacterized protein</fullName>
    </submittedName>
</protein>
<name>A0A2P5AW12_PARAD</name>
<accession>A0A2P5AW12</accession>
<reference evidence="2" key="1">
    <citation type="submission" date="2016-06" db="EMBL/GenBank/DDBJ databases">
        <title>Parallel loss of symbiosis genes in relatives of nitrogen-fixing non-legume Parasponia.</title>
        <authorList>
            <person name="Van Velzen R."/>
            <person name="Holmer R."/>
            <person name="Bu F."/>
            <person name="Rutten L."/>
            <person name="Van Zeijl A."/>
            <person name="Liu W."/>
            <person name="Santuari L."/>
            <person name="Cao Q."/>
            <person name="Sharma T."/>
            <person name="Shen D."/>
            <person name="Roswanjaya Y."/>
            <person name="Wardhani T."/>
            <person name="Kalhor M.S."/>
            <person name="Jansen J."/>
            <person name="Van den Hoogen J."/>
            <person name="Gungor B."/>
            <person name="Hartog M."/>
            <person name="Hontelez J."/>
            <person name="Verver J."/>
            <person name="Yang W.-C."/>
            <person name="Schijlen E."/>
            <person name="Repin R."/>
            <person name="Schilthuizen M."/>
            <person name="Schranz E."/>
            <person name="Heidstra R."/>
            <person name="Miyata K."/>
            <person name="Fedorova E."/>
            <person name="Kohlen W."/>
            <person name="Bisseling T."/>
            <person name="Smit S."/>
            <person name="Geurts R."/>
        </authorList>
    </citation>
    <scope>NUCLEOTIDE SEQUENCE [LARGE SCALE GENOMIC DNA]</scope>
    <source>
        <strain evidence="2">cv. WU1-14</strain>
    </source>
</reference>
<dbReference type="AlphaFoldDB" id="A0A2P5AW12"/>
<evidence type="ECO:0000313" key="1">
    <source>
        <dbReference type="EMBL" id="PON40727.1"/>
    </source>
</evidence>
<dbReference type="OrthoDB" id="10504760at2759"/>
<proteinExistence type="predicted"/>
<dbReference type="PANTHER" id="PTHR37891">
    <property type="entry name" value="OS06G0113900 PROTEIN"/>
    <property type="match status" value="1"/>
</dbReference>
<dbReference type="PANTHER" id="PTHR37891:SF1">
    <property type="entry name" value="OS06G0113900 PROTEIN"/>
    <property type="match status" value="1"/>
</dbReference>